<accession>A0A0C3QC72</accession>
<keyword evidence="2" id="KW-1185">Reference proteome</keyword>
<gene>
    <name evidence="1" type="ORF">M407DRAFT_120528</name>
</gene>
<organism evidence="1 2">
    <name type="scientific">Tulasnella calospora MUT 4182</name>
    <dbReference type="NCBI Taxonomy" id="1051891"/>
    <lineage>
        <taxon>Eukaryota</taxon>
        <taxon>Fungi</taxon>
        <taxon>Dikarya</taxon>
        <taxon>Basidiomycota</taxon>
        <taxon>Agaricomycotina</taxon>
        <taxon>Agaricomycetes</taxon>
        <taxon>Cantharellales</taxon>
        <taxon>Tulasnellaceae</taxon>
        <taxon>Tulasnella</taxon>
    </lineage>
</organism>
<sequence length="79" mass="8782">MSLSSFSTVRQTSCTVIQMRQPRLQAMTIQTVILPVSTAPSPHPSANKARMPFFPVAITHQVSIFELFVRTLLFHLVAA</sequence>
<dbReference type="AlphaFoldDB" id="A0A0C3QC72"/>
<dbReference type="HOGENOM" id="CLU_2607775_0_0_1"/>
<proteinExistence type="predicted"/>
<reference evidence="2" key="2">
    <citation type="submission" date="2015-01" db="EMBL/GenBank/DDBJ databases">
        <title>Evolutionary Origins and Diversification of the Mycorrhizal Mutualists.</title>
        <authorList>
            <consortium name="DOE Joint Genome Institute"/>
            <consortium name="Mycorrhizal Genomics Consortium"/>
            <person name="Kohler A."/>
            <person name="Kuo A."/>
            <person name="Nagy L.G."/>
            <person name="Floudas D."/>
            <person name="Copeland A."/>
            <person name="Barry K.W."/>
            <person name="Cichocki N."/>
            <person name="Veneault-Fourrey C."/>
            <person name="LaButti K."/>
            <person name="Lindquist E.A."/>
            <person name="Lipzen A."/>
            <person name="Lundell T."/>
            <person name="Morin E."/>
            <person name="Murat C."/>
            <person name="Riley R."/>
            <person name="Ohm R."/>
            <person name="Sun H."/>
            <person name="Tunlid A."/>
            <person name="Henrissat B."/>
            <person name="Grigoriev I.V."/>
            <person name="Hibbett D.S."/>
            <person name="Martin F."/>
        </authorList>
    </citation>
    <scope>NUCLEOTIDE SEQUENCE [LARGE SCALE GENOMIC DNA]</scope>
    <source>
        <strain evidence="2">MUT 4182</strain>
    </source>
</reference>
<dbReference type="Proteomes" id="UP000054248">
    <property type="component" value="Unassembled WGS sequence"/>
</dbReference>
<evidence type="ECO:0000313" key="1">
    <source>
        <dbReference type="EMBL" id="KIO22114.1"/>
    </source>
</evidence>
<name>A0A0C3QC72_9AGAM</name>
<dbReference type="EMBL" id="KN823118">
    <property type="protein sequence ID" value="KIO22114.1"/>
    <property type="molecule type" value="Genomic_DNA"/>
</dbReference>
<reference evidence="1 2" key="1">
    <citation type="submission" date="2014-04" db="EMBL/GenBank/DDBJ databases">
        <authorList>
            <consortium name="DOE Joint Genome Institute"/>
            <person name="Kuo A."/>
            <person name="Girlanda M."/>
            <person name="Perotto S."/>
            <person name="Kohler A."/>
            <person name="Nagy L.G."/>
            <person name="Floudas D."/>
            <person name="Copeland A."/>
            <person name="Barry K.W."/>
            <person name="Cichocki N."/>
            <person name="Veneault-Fourrey C."/>
            <person name="LaButti K."/>
            <person name="Lindquist E.A."/>
            <person name="Lipzen A."/>
            <person name="Lundell T."/>
            <person name="Morin E."/>
            <person name="Murat C."/>
            <person name="Sun H."/>
            <person name="Tunlid A."/>
            <person name="Henrissat B."/>
            <person name="Grigoriev I.V."/>
            <person name="Hibbett D.S."/>
            <person name="Martin F."/>
            <person name="Nordberg H.P."/>
            <person name="Cantor M.N."/>
            <person name="Hua S.X."/>
        </authorList>
    </citation>
    <scope>NUCLEOTIDE SEQUENCE [LARGE SCALE GENOMIC DNA]</scope>
    <source>
        <strain evidence="1 2">MUT 4182</strain>
    </source>
</reference>
<evidence type="ECO:0000313" key="2">
    <source>
        <dbReference type="Proteomes" id="UP000054248"/>
    </source>
</evidence>
<protein>
    <submittedName>
        <fullName evidence="1">Uncharacterized protein</fullName>
    </submittedName>
</protein>